<feature type="transmembrane region" description="Helical" evidence="7">
    <location>
        <begin position="272"/>
        <end position="294"/>
    </location>
</feature>
<feature type="transmembrane region" description="Helical" evidence="7">
    <location>
        <begin position="300"/>
        <end position="318"/>
    </location>
</feature>
<evidence type="ECO:0000256" key="6">
    <source>
        <dbReference type="ARBA" id="ARBA00023136"/>
    </source>
</evidence>
<feature type="transmembrane region" description="Helical" evidence="7">
    <location>
        <begin position="64"/>
        <end position="82"/>
    </location>
</feature>
<dbReference type="SUPFAM" id="SSF103473">
    <property type="entry name" value="MFS general substrate transporter"/>
    <property type="match status" value="1"/>
</dbReference>
<dbReference type="EMBL" id="VFMO01000001">
    <property type="protein sequence ID" value="TQJ13539.1"/>
    <property type="molecule type" value="Genomic_DNA"/>
</dbReference>
<dbReference type="Gene3D" id="1.20.1250.20">
    <property type="entry name" value="MFS general substrate transporter like domains"/>
    <property type="match status" value="1"/>
</dbReference>
<feature type="transmembrane region" description="Helical" evidence="7">
    <location>
        <begin position="240"/>
        <end position="260"/>
    </location>
</feature>
<evidence type="ECO:0000313" key="10">
    <source>
        <dbReference type="Proteomes" id="UP000320806"/>
    </source>
</evidence>
<feature type="transmembrane region" description="Helical" evidence="7">
    <location>
        <begin position="128"/>
        <end position="149"/>
    </location>
</feature>
<keyword evidence="6 7" id="KW-0472">Membrane</keyword>
<sequence>MRVAFALFVVGWGANEFSPLLLVYRAENGLTPTFVNAMFAAYVLGLVPALLGSAALAGRFGHRAVLRPVMVFSALASAVLAIGESNSVLLFIGRVLYGMATGAAMAPGSTWVKELSSDAPAGTGARRAAMSLSGGFCLGPVAAGVLAEWVAGPKVVPYLVHIALTAVAAAVVWNAPMRSQHAPDHLVAIGEPDVPATRPSHAALSTHFWGRIAPMAPWVFACPSLGIVTIPALVGQHISGWSIAFSGAMSGVTLGIGVLVQQPARDLEAQRPGVVSLLGMVAVLVGIPMVALVAWQPNPLLAVAAGAVLGCGYGLNLVGGLTRVEHAADATHLAMTNAVFYCLTYLGFFLPMIIAALASRWHTQQVMAGLWIAAVASAAVALAARRAA</sequence>
<feature type="transmembrane region" description="Helical" evidence="7">
    <location>
        <begin position="215"/>
        <end position="234"/>
    </location>
</feature>
<dbReference type="InterPro" id="IPR050171">
    <property type="entry name" value="MFS_Transporters"/>
</dbReference>
<comment type="caution">
    <text evidence="9">The sequence shown here is derived from an EMBL/GenBank/DDBJ whole genome shotgun (WGS) entry which is preliminary data.</text>
</comment>
<protein>
    <submittedName>
        <fullName evidence="9">MFS transporter</fullName>
    </submittedName>
</protein>
<feature type="transmembrane region" description="Helical" evidence="7">
    <location>
        <begin position="37"/>
        <end position="57"/>
    </location>
</feature>
<dbReference type="Pfam" id="PF07690">
    <property type="entry name" value="MFS_1"/>
    <property type="match status" value="1"/>
</dbReference>
<keyword evidence="4 7" id="KW-0812">Transmembrane</keyword>
<keyword evidence="5 7" id="KW-1133">Transmembrane helix</keyword>
<dbReference type="InterPro" id="IPR011701">
    <property type="entry name" value="MFS"/>
</dbReference>
<dbReference type="InterPro" id="IPR036259">
    <property type="entry name" value="MFS_trans_sf"/>
</dbReference>
<dbReference type="GO" id="GO:0022857">
    <property type="term" value="F:transmembrane transporter activity"/>
    <property type="evidence" value="ECO:0007669"/>
    <property type="project" value="InterPro"/>
</dbReference>
<dbReference type="GO" id="GO:0005886">
    <property type="term" value="C:plasma membrane"/>
    <property type="evidence" value="ECO:0007669"/>
    <property type="project" value="UniProtKB-SubCell"/>
</dbReference>
<evidence type="ECO:0000313" key="9">
    <source>
        <dbReference type="EMBL" id="TQJ13539.1"/>
    </source>
</evidence>
<evidence type="ECO:0000256" key="2">
    <source>
        <dbReference type="ARBA" id="ARBA00022448"/>
    </source>
</evidence>
<organism evidence="9 10">
    <name type="scientific">Yimella lutea</name>
    <dbReference type="NCBI Taxonomy" id="587872"/>
    <lineage>
        <taxon>Bacteria</taxon>
        <taxon>Bacillati</taxon>
        <taxon>Actinomycetota</taxon>
        <taxon>Actinomycetes</taxon>
        <taxon>Micrococcales</taxon>
        <taxon>Dermacoccaceae</taxon>
        <taxon>Yimella</taxon>
    </lineage>
</organism>
<comment type="subcellular location">
    <subcellularLocation>
        <location evidence="1">Cell membrane</location>
        <topology evidence="1">Multi-pass membrane protein</topology>
    </subcellularLocation>
</comment>
<gene>
    <name evidence="9" type="ORF">FB459_0962</name>
</gene>
<dbReference type="AlphaFoldDB" id="A0A542EDZ7"/>
<keyword evidence="2" id="KW-0813">Transport</keyword>
<proteinExistence type="predicted"/>
<dbReference type="PANTHER" id="PTHR23517">
    <property type="entry name" value="RESISTANCE PROTEIN MDTM, PUTATIVE-RELATED-RELATED"/>
    <property type="match status" value="1"/>
</dbReference>
<feature type="transmembrane region" description="Helical" evidence="7">
    <location>
        <begin position="365"/>
        <end position="384"/>
    </location>
</feature>
<keyword evidence="10" id="KW-1185">Reference proteome</keyword>
<reference evidence="9 10" key="1">
    <citation type="submission" date="2019-06" db="EMBL/GenBank/DDBJ databases">
        <title>Sequencing the genomes of 1000 actinobacteria strains.</title>
        <authorList>
            <person name="Klenk H.-P."/>
        </authorList>
    </citation>
    <scope>NUCLEOTIDE SEQUENCE [LARGE SCALE GENOMIC DNA]</scope>
    <source>
        <strain evidence="9 10">DSM 19828</strain>
    </source>
</reference>
<evidence type="ECO:0000256" key="4">
    <source>
        <dbReference type="ARBA" id="ARBA00022692"/>
    </source>
</evidence>
<dbReference type="PROSITE" id="PS50850">
    <property type="entry name" value="MFS"/>
    <property type="match status" value="1"/>
</dbReference>
<evidence type="ECO:0000259" key="8">
    <source>
        <dbReference type="PROSITE" id="PS50850"/>
    </source>
</evidence>
<evidence type="ECO:0000256" key="7">
    <source>
        <dbReference type="SAM" id="Phobius"/>
    </source>
</evidence>
<dbReference type="Proteomes" id="UP000320806">
    <property type="component" value="Unassembled WGS sequence"/>
</dbReference>
<evidence type="ECO:0000256" key="3">
    <source>
        <dbReference type="ARBA" id="ARBA00022475"/>
    </source>
</evidence>
<evidence type="ECO:0000256" key="1">
    <source>
        <dbReference type="ARBA" id="ARBA00004651"/>
    </source>
</evidence>
<keyword evidence="3" id="KW-1003">Cell membrane</keyword>
<feature type="transmembrane region" description="Helical" evidence="7">
    <location>
        <begin position="338"/>
        <end position="359"/>
    </location>
</feature>
<accession>A0A542EDZ7</accession>
<feature type="domain" description="Major facilitator superfamily (MFS) profile" evidence="8">
    <location>
        <begin position="1"/>
        <end position="388"/>
    </location>
</feature>
<dbReference type="InterPro" id="IPR020846">
    <property type="entry name" value="MFS_dom"/>
</dbReference>
<evidence type="ECO:0000256" key="5">
    <source>
        <dbReference type="ARBA" id="ARBA00022989"/>
    </source>
</evidence>
<feature type="transmembrane region" description="Helical" evidence="7">
    <location>
        <begin position="155"/>
        <end position="175"/>
    </location>
</feature>
<dbReference type="PANTHER" id="PTHR23517:SF3">
    <property type="entry name" value="INTEGRAL MEMBRANE TRANSPORT PROTEIN"/>
    <property type="match status" value="1"/>
</dbReference>
<name>A0A542EDZ7_9MICO</name>